<dbReference type="AlphaFoldDB" id="A0A811UZC6"/>
<comment type="caution">
    <text evidence="2">The sequence shown here is derived from an EMBL/GenBank/DDBJ whole genome shotgun (WGS) entry which is preliminary data.</text>
</comment>
<feature type="compositionally biased region" description="Polar residues" evidence="1">
    <location>
        <begin position="1"/>
        <end position="18"/>
    </location>
</feature>
<dbReference type="EMBL" id="CAJHJT010000034">
    <property type="protein sequence ID" value="CAD7003405.1"/>
    <property type="molecule type" value="Genomic_DNA"/>
</dbReference>
<keyword evidence="3" id="KW-1185">Reference proteome</keyword>
<evidence type="ECO:0000313" key="3">
    <source>
        <dbReference type="Proteomes" id="UP000606786"/>
    </source>
</evidence>
<proteinExistence type="predicted"/>
<gene>
    <name evidence="2" type="ORF">CCAP1982_LOCUS11861</name>
</gene>
<feature type="compositionally biased region" description="Basic and acidic residues" evidence="1">
    <location>
        <begin position="43"/>
        <end position="60"/>
    </location>
</feature>
<protein>
    <submittedName>
        <fullName evidence="2">(Mediterranean fruit fly) hypothetical protein</fullName>
    </submittedName>
</protein>
<accession>A0A811UZC6</accession>
<evidence type="ECO:0000256" key="1">
    <source>
        <dbReference type="SAM" id="MobiDB-lite"/>
    </source>
</evidence>
<dbReference type="Proteomes" id="UP000606786">
    <property type="component" value="Unassembled WGS sequence"/>
</dbReference>
<reference evidence="2" key="1">
    <citation type="submission" date="2020-11" db="EMBL/GenBank/DDBJ databases">
        <authorList>
            <person name="Whitehead M."/>
        </authorList>
    </citation>
    <scope>NUCLEOTIDE SEQUENCE</scope>
    <source>
        <strain evidence="2">EGII</strain>
    </source>
</reference>
<feature type="non-terminal residue" evidence="2">
    <location>
        <position position="1"/>
    </location>
</feature>
<name>A0A811UZC6_CERCA</name>
<organism evidence="2 3">
    <name type="scientific">Ceratitis capitata</name>
    <name type="common">Mediterranean fruit fly</name>
    <name type="synonym">Tephritis capitata</name>
    <dbReference type="NCBI Taxonomy" id="7213"/>
    <lineage>
        <taxon>Eukaryota</taxon>
        <taxon>Metazoa</taxon>
        <taxon>Ecdysozoa</taxon>
        <taxon>Arthropoda</taxon>
        <taxon>Hexapoda</taxon>
        <taxon>Insecta</taxon>
        <taxon>Pterygota</taxon>
        <taxon>Neoptera</taxon>
        <taxon>Endopterygota</taxon>
        <taxon>Diptera</taxon>
        <taxon>Brachycera</taxon>
        <taxon>Muscomorpha</taxon>
        <taxon>Tephritoidea</taxon>
        <taxon>Tephritidae</taxon>
        <taxon>Ceratitis</taxon>
        <taxon>Ceratitis</taxon>
    </lineage>
</organism>
<evidence type="ECO:0000313" key="2">
    <source>
        <dbReference type="EMBL" id="CAD7003405.1"/>
    </source>
</evidence>
<feature type="compositionally biased region" description="Low complexity" evidence="1">
    <location>
        <begin position="70"/>
        <end position="91"/>
    </location>
</feature>
<sequence>MGLQAQWSRAPTIQSLGGRTNLDDVHADVRTARRRARLPTSKADGREAAETSAFHAEECAKQVAVDSQKSSNNNIYNNNNNNNNNNNSSNNLPTYNTRIAVKNERTTLSRLLPIRYLLELHALVSVRILNERSTSLNTTPNGQV</sequence>
<feature type="region of interest" description="Disordered" evidence="1">
    <location>
        <begin position="33"/>
        <end position="94"/>
    </location>
</feature>
<feature type="region of interest" description="Disordered" evidence="1">
    <location>
        <begin position="1"/>
        <end position="20"/>
    </location>
</feature>